<dbReference type="RefSeq" id="WP_271866165.1">
    <property type="nucleotide sequence ID" value="NZ_JAQMFO010000010.1"/>
</dbReference>
<organism evidence="1 2">
    <name type="scientific">Photorhabdus bodei</name>
    <dbReference type="NCBI Taxonomy" id="2029681"/>
    <lineage>
        <taxon>Bacteria</taxon>
        <taxon>Pseudomonadati</taxon>
        <taxon>Pseudomonadota</taxon>
        <taxon>Gammaproteobacteria</taxon>
        <taxon>Enterobacterales</taxon>
        <taxon>Morganellaceae</taxon>
        <taxon>Photorhabdus</taxon>
    </lineage>
</organism>
<reference evidence="1" key="1">
    <citation type="submission" date="2023-01" db="EMBL/GenBank/DDBJ databases">
        <title>Genome sequencing of Photorhabdus bodei 09-20.</title>
        <authorList>
            <person name="Kalindamar S."/>
            <person name="Kumru S."/>
        </authorList>
    </citation>
    <scope>NUCLEOTIDE SEQUENCE</scope>
    <source>
        <strain evidence="1">09-20</strain>
    </source>
</reference>
<comment type="caution">
    <text evidence="1">The sequence shown here is derived from an EMBL/GenBank/DDBJ whole genome shotgun (WGS) entry which is preliminary data.</text>
</comment>
<dbReference type="EMBL" id="JAQMFO010000010">
    <property type="protein sequence ID" value="MDB6372053.1"/>
    <property type="molecule type" value="Genomic_DNA"/>
</dbReference>
<name>A0AAW6BG30_9GAMM</name>
<evidence type="ECO:0000313" key="1">
    <source>
        <dbReference type="EMBL" id="MDB6372053.1"/>
    </source>
</evidence>
<accession>A0AAW6BG30</accession>
<dbReference type="Proteomes" id="UP001212996">
    <property type="component" value="Unassembled WGS sequence"/>
</dbReference>
<sequence>MDNICSTPGCGNWAVSGGKCHDCIIEKQGVAVFQCSVCGKKVIEFTAPYRPDCKRDTADTLIEMTK</sequence>
<dbReference type="AlphaFoldDB" id="A0AAW6BG30"/>
<gene>
    <name evidence="1" type="ORF">PH362_08825</name>
</gene>
<evidence type="ECO:0000313" key="2">
    <source>
        <dbReference type="Proteomes" id="UP001212996"/>
    </source>
</evidence>
<proteinExistence type="predicted"/>
<protein>
    <submittedName>
        <fullName evidence="1">Uncharacterized protein</fullName>
    </submittedName>
</protein>